<sequence>MDASDKTGSDGEQNKTCRGLPPTLHDIIFPPSRAIGTREARSSLMEFLLALEGLVEATGWLSSVAHDLEKGYDNLLRIAHETIAYRELWNISRRRETVPCRIVGRRYSRPHLSAYAVPERPVLRWSYFSNVTDDTASQGWWKYLLQRFLPRAVHKNAVECAKFTDATSQSMITFWNKPFQLVKMGIPLADHGEALGTVHNSSYRGWGELQSILSDPLYYCDDPNCVISQLRVNAARFQTVLSWIDDLSDSICDMEDALVYGVMARLRWRSLWLRLLDRLPQFRGSTSLSPLAGLYGPLHDRCEKRRQTWHGWHFSWESEPIKALKWIERQQALLGLE</sequence>
<evidence type="ECO:0000313" key="1">
    <source>
        <dbReference type="EMBL" id="KAK9422610.1"/>
    </source>
</evidence>
<gene>
    <name evidence="1" type="ORF">SUNI508_00473</name>
</gene>
<comment type="caution">
    <text evidence="1">The sequence shown here is derived from an EMBL/GenBank/DDBJ whole genome shotgun (WGS) entry which is preliminary data.</text>
</comment>
<proteinExistence type="predicted"/>
<accession>A0ABR2V808</accession>
<reference evidence="1 2" key="1">
    <citation type="journal article" date="2024" name="J. Plant Pathol.">
        <title>Sequence and assembly of the genome of Seiridium unicorne, isolate CBS 538.82, causal agent of cypress canker disease.</title>
        <authorList>
            <person name="Scali E."/>
            <person name="Rocca G.D."/>
            <person name="Danti R."/>
            <person name="Garbelotto M."/>
            <person name="Barberini S."/>
            <person name="Baroncelli R."/>
            <person name="Emiliani G."/>
        </authorList>
    </citation>
    <scope>NUCLEOTIDE SEQUENCE [LARGE SCALE GENOMIC DNA]</scope>
    <source>
        <strain evidence="1 2">BM-138-508</strain>
    </source>
</reference>
<organism evidence="1 2">
    <name type="scientific">Seiridium unicorne</name>
    <dbReference type="NCBI Taxonomy" id="138068"/>
    <lineage>
        <taxon>Eukaryota</taxon>
        <taxon>Fungi</taxon>
        <taxon>Dikarya</taxon>
        <taxon>Ascomycota</taxon>
        <taxon>Pezizomycotina</taxon>
        <taxon>Sordariomycetes</taxon>
        <taxon>Xylariomycetidae</taxon>
        <taxon>Amphisphaeriales</taxon>
        <taxon>Sporocadaceae</taxon>
        <taxon>Seiridium</taxon>
    </lineage>
</organism>
<dbReference type="Proteomes" id="UP001408356">
    <property type="component" value="Unassembled WGS sequence"/>
</dbReference>
<name>A0ABR2V808_9PEZI</name>
<evidence type="ECO:0000313" key="2">
    <source>
        <dbReference type="Proteomes" id="UP001408356"/>
    </source>
</evidence>
<protein>
    <submittedName>
        <fullName evidence="1">Uncharacterized protein</fullName>
    </submittedName>
</protein>
<keyword evidence="2" id="KW-1185">Reference proteome</keyword>
<dbReference type="EMBL" id="JARVKF010000112">
    <property type="protein sequence ID" value="KAK9422610.1"/>
    <property type="molecule type" value="Genomic_DNA"/>
</dbReference>